<accession>A0ABV4MDD5</accession>
<evidence type="ECO:0000256" key="1">
    <source>
        <dbReference type="SAM" id="Phobius"/>
    </source>
</evidence>
<evidence type="ECO:0000313" key="3">
    <source>
        <dbReference type="Proteomes" id="UP001569151"/>
    </source>
</evidence>
<evidence type="ECO:0000313" key="2">
    <source>
        <dbReference type="EMBL" id="MEZ8207585.1"/>
    </source>
</evidence>
<keyword evidence="1" id="KW-0812">Transmembrane</keyword>
<sequence>MHTISLLVVALIAFVAGSIGLGESITLTAAISSLLVLGGIALIFTARAKS</sequence>
<gene>
    <name evidence="2" type="ORF">ACED39_02180</name>
</gene>
<reference evidence="2 3" key="1">
    <citation type="submission" date="2024-06" db="EMBL/GenBank/DDBJ databases">
        <authorList>
            <person name="Steensen K."/>
            <person name="Seneca J."/>
            <person name="Bartlau N."/>
            <person name="Yu A.X."/>
            <person name="Polz M.F."/>
        </authorList>
    </citation>
    <scope>NUCLEOTIDE SEQUENCE [LARGE SCALE GENOMIC DNA]</scope>
    <source>
        <strain evidence="2 3">1F146</strain>
    </source>
</reference>
<name>A0ABV4MDD5_9VIBR</name>
<dbReference type="Proteomes" id="UP001569151">
    <property type="component" value="Unassembled WGS sequence"/>
</dbReference>
<dbReference type="EMBL" id="JBGOOS010000002">
    <property type="protein sequence ID" value="MEZ8207585.1"/>
    <property type="molecule type" value="Genomic_DNA"/>
</dbReference>
<keyword evidence="1" id="KW-0472">Membrane</keyword>
<protein>
    <submittedName>
        <fullName evidence="2">Uncharacterized protein</fullName>
    </submittedName>
</protein>
<proteinExistence type="predicted"/>
<keyword evidence="3" id="KW-1185">Reference proteome</keyword>
<keyword evidence="1" id="KW-1133">Transmembrane helix</keyword>
<feature type="transmembrane region" description="Helical" evidence="1">
    <location>
        <begin position="30"/>
        <end position="48"/>
    </location>
</feature>
<comment type="caution">
    <text evidence="2">The sequence shown here is derived from an EMBL/GenBank/DDBJ whole genome shotgun (WGS) entry which is preliminary data.</text>
</comment>
<dbReference type="RefSeq" id="WP_371717615.1">
    <property type="nucleotide sequence ID" value="NZ_JBGOOF010000002.1"/>
</dbReference>
<organism evidence="2 3">
    <name type="scientific">Vibrio bivalvicida</name>
    <dbReference type="NCBI Taxonomy" id="1276888"/>
    <lineage>
        <taxon>Bacteria</taxon>
        <taxon>Pseudomonadati</taxon>
        <taxon>Pseudomonadota</taxon>
        <taxon>Gammaproteobacteria</taxon>
        <taxon>Vibrionales</taxon>
        <taxon>Vibrionaceae</taxon>
        <taxon>Vibrio</taxon>
        <taxon>Vibrio oreintalis group</taxon>
    </lineage>
</organism>